<protein>
    <recommendedName>
        <fullName evidence="3">Type II toxin-antitoxin system VapB family antitoxin</fullName>
    </recommendedName>
</protein>
<dbReference type="HOGENOM" id="CLU_179376_3_2_12"/>
<dbReference type="InParanoid" id="F5YGG0"/>
<reference evidence="2" key="1">
    <citation type="submission" date="2009-12" db="EMBL/GenBank/DDBJ databases">
        <title>Complete sequence of Treponema azotonutricium strain ZAS-9.</title>
        <authorList>
            <person name="Tetu S.G."/>
            <person name="Matson E."/>
            <person name="Ren Q."/>
            <person name="Seshadri R."/>
            <person name="Elbourne L."/>
            <person name="Hassan K.A."/>
            <person name="Durkin A."/>
            <person name="Radune D."/>
            <person name="Mohamoud Y."/>
            <person name="Shay R."/>
            <person name="Jin S."/>
            <person name="Zhang X."/>
            <person name="Lucey K."/>
            <person name="Ballor N.R."/>
            <person name="Ottesen E."/>
            <person name="Rosenthal R."/>
            <person name="Allen A."/>
            <person name="Leadbetter J.R."/>
            <person name="Paulsen I.T."/>
        </authorList>
    </citation>
    <scope>NUCLEOTIDE SEQUENCE [LARGE SCALE GENOMIC DNA]</scope>
    <source>
        <strain evidence="2">ATCC BAA-888 / DSM 13862 / ZAS-9</strain>
    </source>
</reference>
<reference evidence="1 2" key="2">
    <citation type="journal article" date="2011" name="ISME J.">
        <title>RNA-seq reveals cooperative metabolic interactions between two termite-gut spirochete species in co-culture.</title>
        <authorList>
            <person name="Rosenthal A.Z."/>
            <person name="Matson E.G."/>
            <person name="Eldar A."/>
            <person name="Leadbetter J.R."/>
        </authorList>
    </citation>
    <scope>NUCLEOTIDE SEQUENCE [LARGE SCALE GENOMIC DNA]</scope>
    <source>
        <strain evidence="2">ATCC BAA-888 / DSM 13862 / ZAS-9</strain>
    </source>
</reference>
<dbReference type="EMBL" id="CP001841">
    <property type="protein sequence ID" value="AEF81703.1"/>
    <property type="molecule type" value="Genomic_DNA"/>
</dbReference>
<evidence type="ECO:0000313" key="2">
    <source>
        <dbReference type="Proteomes" id="UP000009222"/>
    </source>
</evidence>
<dbReference type="Proteomes" id="UP000009222">
    <property type="component" value="Chromosome"/>
</dbReference>
<organism evidence="1 2">
    <name type="scientific">Leadbettera azotonutricia (strain ATCC BAA-888 / DSM 13862 / ZAS-9)</name>
    <name type="common">Treponema azotonutricium</name>
    <dbReference type="NCBI Taxonomy" id="545695"/>
    <lineage>
        <taxon>Bacteria</taxon>
        <taxon>Pseudomonadati</taxon>
        <taxon>Spirochaetota</taxon>
        <taxon>Spirochaetia</taxon>
        <taxon>Spirochaetales</taxon>
        <taxon>Breznakiellaceae</taxon>
        <taxon>Leadbettera</taxon>
    </lineage>
</organism>
<gene>
    <name evidence="1" type="ordered locus">TREAZ_2357</name>
</gene>
<dbReference type="KEGG" id="taz:TREAZ_2357"/>
<dbReference type="RefSeq" id="WP_015713155.1">
    <property type="nucleotide sequence ID" value="NC_015577.1"/>
</dbReference>
<dbReference type="STRING" id="545695.TREAZ_2357"/>
<keyword evidence="2" id="KW-1185">Reference proteome</keyword>
<dbReference type="InterPro" id="IPR019239">
    <property type="entry name" value="VapB_antitoxin"/>
</dbReference>
<name>F5YGG0_LEAAZ</name>
<dbReference type="OrthoDB" id="9805830at2"/>
<dbReference type="Pfam" id="PF09957">
    <property type="entry name" value="VapB_antitoxin"/>
    <property type="match status" value="1"/>
</dbReference>
<evidence type="ECO:0000313" key="1">
    <source>
        <dbReference type="EMBL" id="AEF81703.1"/>
    </source>
</evidence>
<dbReference type="AlphaFoldDB" id="F5YGG0"/>
<sequence>MRTTLDLNEALLNEAMKWTGLSTKTSVINEALKEAIQYRKRMKLIEMAGTIKLDVDLNITRNRMG</sequence>
<accession>F5YGG0</accession>
<proteinExistence type="predicted"/>
<evidence type="ECO:0008006" key="3">
    <source>
        <dbReference type="Google" id="ProtNLM"/>
    </source>
</evidence>